<dbReference type="GO" id="GO:0006351">
    <property type="term" value="P:DNA-templated transcription"/>
    <property type="evidence" value="ECO:0007669"/>
    <property type="project" value="TreeGrafter"/>
</dbReference>
<evidence type="ECO:0000256" key="4">
    <source>
        <dbReference type="ARBA" id="ARBA00023163"/>
    </source>
</evidence>
<dbReference type="Pfam" id="PF03466">
    <property type="entry name" value="LysR_substrate"/>
    <property type="match status" value="1"/>
</dbReference>
<dbReference type="Proteomes" id="UP000600865">
    <property type="component" value="Unassembled WGS sequence"/>
</dbReference>
<comment type="caution">
    <text evidence="6">The sequence shown here is derived from an EMBL/GenBank/DDBJ whole genome shotgun (WGS) entry which is preliminary data.</text>
</comment>
<dbReference type="RefSeq" id="WP_189579732.1">
    <property type="nucleotide sequence ID" value="NZ_BMYV01000001.1"/>
</dbReference>
<dbReference type="GO" id="GO:0003700">
    <property type="term" value="F:DNA-binding transcription factor activity"/>
    <property type="evidence" value="ECO:0007669"/>
    <property type="project" value="InterPro"/>
</dbReference>
<comment type="similarity">
    <text evidence="1">Belongs to the LysR transcriptional regulatory family.</text>
</comment>
<feature type="domain" description="HTH lysR-type" evidence="5">
    <location>
        <begin position="1"/>
        <end position="59"/>
    </location>
</feature>
<gene>
    <name evidence="6" type="ORF">GCM10011309_00470</name>
</gene>
<dbReference type="InterPro" id="IPR005119">
    <property type="entry name" value="LysR_subst-bd"/>
</dbReference>
<dbReference type="AlphaFoldDB" id="A0A918K9A3"/>
<evidence type="ECO:0000313" key="6">
    <source>
        <dbReference type="EMBL" id="GGX55741.1"/>
    </source>
</evidence>
<dbReference type="Gene3D" id="1.10.10.10">
    <property type="entry name" value="Winged helix-like DNA-binding domain superfamily/Winged helix DNA-binding domain"/>
    <property type="match status" value="1"/>
</dbReference>
<dbReference type="EMBL" id="BMYV01000001">
    <property type="protein sequence ID" value="GGX55741.1"/>
    <property type="molecule type" value="Genomic_DNA"/>
</dbReference>
<evidence type="ECO:0000256" key="3">
    <source>
        <dbReference type="ARBA" id="ARBA00023125"/>
    </source>
</evidence>
<dbReference type="PROSITE" id="PS50931">
    <property type="entry name" value="HTH_LYSR"/>
    <property type="match status" value="1"/>
</dbReference>
<protein>
    <submittedName>
        <fullName evidence="6">LysR family transcriptional regulator</fullName>
    </submittedName>
</protein>
<dbReference type="SUPFAM" id="SSF53850">
    <property type="entry name" value="Periplasmic binding protein-like II"/>
    <property type="match status" value="1"/>
</dbReference>
<dbReference type="GO" id="GO:0043565">
    <property type="term" value="F:sequence-specific DNA binding"/>
    <property type="evidence" value="ECO:0007669"/>
    <property type="project" value="TreeGrafter"/>
</dbReference>
<accession>A0A918K9A3</accession>
<evidence type="ECO:0000256" key="2">
    <source>
        <dbReference type="ARBA" id="ARBA00023015"/>
    </source>
</evidence>
<dbReference type="InterPro" id="IPR000847">
    <property type="entry name" value="LysR_HTH_N"/>
</dbReference>
<name>A0A918K9A3_9PROT</name>
<dbReference type="Gene3D" id="3.40.190.290">
    <property type="match status" value="1"/>
</dbReference>
<dbReference type="InterPro" id="IPR058163">
    <property type="entry name" value="LysR-type_TF_proteobact-type"/>
</dbReference>
<keyword evidence="2" id="KW-0805">Transcription regulation</keyword>
<dbReference type="InterPro" id="IPR036390">
    <property type="entry name" value="WH_DNA-bd_sf"/>
</dbReference>
<dbReference type="SUPFAM" id="SSF46785">
    <property type="entry name" value="Winged helix' DNA-binding domain"/>
    <property type="match status" value="1"/>
</dbReference>
<sequence length="284" mass="31437">MRDWDDHRLILTLHRCGTLRATGDALDVTHTTVARRLAALEAREPTPVFIRQDRAYRATDYGLERVALAERMEEIDLAAMRVQRSSNNGLAGPLSLSVPQAVFQFLLLKDIGAFAGAHPDIDLTVVGTDRLADLDRGEADVVIRGHANPPEHLVGREICKVGVRNYAHREYLDRTTPDARKWISASDNAVWIKDTPYPHQPVGLVIHDIQSRFLALAAGQGLSRAACFMADPHPDLEPLDDTPPTPLYGLWVLTHPDLRASPKVKALMKAMGDALARQRSMIEG</sequence>
<dbReference type="PANTHER" id="PTHR30537:SF3">
    <property type="entry name" value="TRANSCRIPTIONAL REGULATORY PROTEIN"/>
    <property type="match status" value="1"/>
</dbReference>
<reference evidence="6 7" key="1">
    <citation type="journal article" date="2014" name="Int. J. Syst. Evol. Microbiol.">
        <title>Complete genome sequence of Corynebacterium casei LMG S-19264T (=DSM 44701T), isolated from a smear-ripened cheese.</title>
        <authorList>
            <consortium name="US DOE Joint Genome Institute (JGI-PGF)"/>
            <person name="Walter F."/>
            <person name="Albersmeier A."/>
            <person name="Kalinowski J."/>
            <person name="Ruckert C."/>
        </authorList>
    </citation>
    <scope>NUCLEOTIDE SEQUENCE [LARGE SCALE GENOMIC DNA]</scope>
    <source>
        <strain evidence="6 7">KCTC 23968</strain>
    </source>
</reference>
<dbReference type="PANTHER" id="PTHR30537">
    <property type="entry name" value="HTH-TYPE TRANSCRIPTIONAL REGULATOR"/>
    <property type="match status" value="1"/>
</dbReference>
<keyword evidence="7" id="KW-1185">Reference proteome</keyword>
<dbReference type="InterPro" id="IPR036388">
    <property type="entry name" value="WH-like_DNA-bd_sf"/>
</dbReference>
<keyword evidence="4" id="KW-0804">Transcription</keyword>
<evidence type="ECO:0000313" key="7">
    <source>
        <dbReference type="Proteomes" id="UP000600865"/>
    </source>
</evidence>
<evidence type="ECO:0000256" key="1">
    <source>
        <dbReference type="ARBA" id="ARBA00009437"/>
    </source>
</evidence>
<proteinExistence type="inferred from homology"/>
<dbReference type="Pfam" id="PF00126">
    <property type="entry name" value="HTH_1"/>
    <property type="match status" value="1"/>
</dbReference>
<keyword evidence="3" id="KW-0238">DNA-binding</keyword>
<evidence type="ECO:0000259" key="5">
    <source>
        <dbReference type="PROSITE" id="PS50931"/>
    </source>
</evidence>
<organism evidence="6 7">
    <name type="scientific">Litorimonas cladophorae</name>
    <dbReference type="NCBI Taxonomy" id="1220491"/>
    <lineage>
        <taxon>Bacteria</taxon>
        <taxon>Pseudomonadati</taxon>
        <taxon>Pseudomonadota</taxon>
        <taxon>Alphaproteobacteria</taxon>
        <taxon>Maricaulales</taxon>
        <taxon>Robiginitomaculaceae</taxon>
    </lineage>
</organism>